<keyword evidence="9" id="KW-1185">Reference proteome</keyword>
<evidence type="ECO:0000256" key="5">
    <source>
        <dbReference type="ARBA" id="ARBA00023136"/>
    </source>
</evidence>
<feature type="transmembrane region" description="Helical" evidence="6">
    <location>
        <begin position="20"/>
        <end position="42"/>
    </location>
</feature>
<reference evidence="8 9" key="1">
    <citation type="submission" date="2015-07" db="EMBL/GenBank/DDBJ databases">
        <title>Whole genome sequence of Thermanaerothrix daxensis DSM 23592.</title>
        <authorList>
            <person name="Hemp J."/>
            <person name="Ward L.M."/>
            <person name="Pace L.A."/>
            <person name="Fischer W.W."/>
        </authorList>
    </citation>
    <scope>NUCLEOTIDE SEQUENCE [LARGE SCALE GENOMIC DNA]</scope>
    <source>
        <strain evidence="8 9">GNS-1</strain>
    </source>
</reference>
<accession>A0A0P6XPB9</accession>
<organism evidence="8 9">
    <name type="scientific">Thermanaerothrix daxensis</name>
    <dbReference type="NCBI Taxonomy" id="869279"/>
    <lineage>
        <taxon>Bacteria</taxon>
        <taxon>Bacillati</taxon>
        <taxon>Chloroflexota</taxon>
        <taxon>Anaerolineae</taxon>
        <taxon>Anaerolineales</taxon>
        <taxon>Anaerolineaceae</taxon>
        <taxon>Thermanaerothrix</taxon>
    </lineage>
</organism>
<feature type="transmembrane region" description="Helical" evidence="6">
    <location>
        <begin position="274"/>
        <end position="299"/>
    </location>
</feature>
<feature type="transmembrane region" description="Helical" evidence="6">
    <location>
        <begin position="334"/>
        <end position="355"/>
    </location>
</feature>
<keyword evidence="4 6" id="KW-1133">Transmembrane helix</keyword>
<dbReference type="GO" id="GO:0140359">
    <property type="term" value="F:ABC-type transporter activity"/>
    <property type="evidence" value="ECO:0007669"/>
    <property type="project" value="InterPro"/>
</dbReference>
<dbReference type="InterPro" id="IPR051449">
    <property type="entry name" value="ABC-2_transporter_component"/>
</dbReference>
<keyword evidence="5 6" id="KW-0472">Membrane</keyword>
<evidence type="ECO:0000313" key="8">
    <source>
        <dbReference type="EMBL" id="KPL82284.1"/>
    </source>
</evidence>
<dbReference type="OrthoDB" id="142621at2"/>
<dbReference type="Pfam" id="PF12698">
    <property type="entry name" value="ABC2_membrane_3"/>
    <property type="match status" value="1"/>
</dbReference>
<dbReference type="EMBL" id="LGKO01000005">
    <property type="protein sequence ID" value="KPL82284.1"/>
    <property type="molecule type" value="Genomic_DNA"/>
</dbReference>
<dbReference type="STRING" id="869279.SE15_08740"/>
<feature type="transmembrane region" description="Helical" evidence="6">
    <location>
        <begin position="232"/>
        <end position="254"/>
    </location>
</feature>
<dbReference type="InterPro" id="IPR013525">
    <property type="entry name" value="ABC2_TM"/>
</dbReference>
<evidence type="ECO:0000256" key="3">
    <source>
        <dbReference type="ARBA" id="ARBA00022692"/>
    </source>
</evidence>
<feature type="domain" description="ABC-2 type transporter transmembrane" evidence="7">
    <location>
        <begin position="19"/>
        <end position="377"/>
    </location>
</feature>
<keyword evidence="2" id="KW-1003">Cell membrane</keyword>
<evidence type="ECO:0000313" key="9">
    <source>
        <dbReference type="Proteomes" id="UP000050544"/>
    </source>
</evidence>
<evidence type="ECO:0000256" key="6">
    <source>
        <dbReference type="SAM" id="Phobius"/>
    </source>
</evidence>
<evidence type="ECO:0000256" key="4">
    <source>
        <dbReference type="ARBA" id="ARBA00022989"/>
    </source>
</evidence>
<protein>
    <recommendedName>
        <fullName evidence="7">ABC-2 type transporter transmembrane domain-containing protein</fullName>
    </recommendedName>
</protein>
<comment type="subcellular location">
    <subcellularLocation>
        <location evidence="1">Cell membrane</location>
        <topology evidence="1">Multi-pass membrane protein</topology>
    </subcellularLocation>
</comment>
<feature type="transmembrane region" description="Helical" evidence="6">
    <location>
        <begin position="179"/>
        <end position="203"/>
    </location>
</feature>
<gene>
    <name evidence="8" type="ORF">SE15_08740</name>
</gene>
<evidence type="ECO:0000259" key="7">
    <source>
        <dbReference type="Pfam" id="PF12698"/>
    </source>
</evidence>
<keyword evidence="3 6" id="KW-0812">Transmembrane</keyword>
<dbReference type="PANTHER" id="PTHR30294:SF29">
    <property type="entry name" value="MULTIDRUG ABC TRANSPORTER PERMEASE YBHS-RELATED"/>
    <property type="match status" value="1"/>
</dbReference>
<dbReference type="RefSeq" id="WP_054521741.1">
    <property type="nucleotide sequence ID" value="NZ_LGKO01000005.1"/>
</dbReference>
<proteinExistence type="predicted"/>
<evidence type="ECO:0000256" key="2">
    <source>
        <dbReference type="ARBA" id="ARBA00022475"/>
    </source>
</evidence>
<dbReference type="AlphaFoldDB" id="A0A0P6XPB9"/>
<dbReference type="PANTHER" id="PTHR30294">
    <property type="entry name" value="MEMBRANE COMPONENT OF ABC TRANSPORTER YHHJ-RELATED"/>
    <property type="match status" value="1"/>
</dbReference>
<dbReference type="Proteomes" id="UP000050544">
    <property type="component" value="Unassembled WGS sequence"/>
</dbReference>
<sequence length="409" mass="44816">MHKTWLILSHEALTTLRSRSFLLALILVPLVSFIILLIAGALQRRNPSPDPITLLTPEKPPIKGVVDLSGLIREIPPAMEGQVRPYPSPEAGLRALQAGEITMLYVVAPDYLSSGKIELYAQEINPFQDARTAYPVDWLISYNLFKDRPALFDRITVSMNLSVERVASEKPPRATNETVAFFVPYGIAMFFYLFILGTSSLLLSSVNTEKQNRVIEILLSSATPSQMMAGKIIGLGLVGLLQMTVWLAAGLWLLQFSSRTFTALQGIQLPPNLLGWGILYFILGYTIFAALMGGIGALAPNLREASQVTSLVILPLIIPLMFLQLLINRPDSALSLVLSLFPFTSPVAMMTRLAAEPVPTWQLGLGAVLQALTAFLVIRVVAGMFRAQNLLSGQPFNLGLFFRALIGKV</sequence>
<comment type="caution">
    <text evidence="8">The sequence shown here is derived from an EMBL/GenBank/DDBJ whole genome shotgun (WGS) entry which is preliminary data.</text>
</comment>
<feature type="transmembrane region" description="Helical" evidence="6">
    <location>
        <begin position="305"/>
        <end position="327"/>
    </location>
</feature>
<name>A0A0P6XPB9_9CHLR</name>
<feature type="transmembrane region" description="Helical" evidence="6">
    <location>
        <begin position="361"/>
        <end position="382"/>
    </location>
</feature>
<evidence type="ECO:0000256" key="1">
    <source>
        <dbReference type="ARBA" id="ARBA00004651"/>
    </source>
</evidence>
<dbReference type="GO" id="GO:0005886">
    <property type="term" value="C:plasma membrane"/>
    <property type="evidence" value="ECO:0007669"/>
    <property type="project" value="UniProtKB-SubCell"/>
</dbReference>